<feature type="compositionally biased region" description="Polar residues" evidence="7">
    <location>
        <begin position="625"/>
        <end position="647"/>
    </location>
</feature>
<feature type="signal peptide" evidence="9">
    <location>
        <begin position="1"/>
        <end position="15"/>
    </location>
</feature>
<dbReference type="PANTHER" id="PTHR31145">
    <property type="entry name" value="INTEGRAL MEMBRANE PROTEIN (AFU_ORTHOLOGUE AFUA_7G01610)"/>
    <property type="match status" value="1"/>
</dbReference>
<dbReference type="Pfam" id="PF06011">
    <property type="entry name" value="TRP"/>
    <property type="match status" value="1"/>
</dbReference>
<dbReference type="GO" id="GO:0016020">
    <property type="term" value="C:membrane"/>
    <property type="evidence" value="ECO:0007669"/>
    <property type="project" value="UniProtKB-SubCell"/>
</dbReference>
<comment type="subcellular location">
    <subcellularLocation>
        <location evidence="1">Membrane</location>
        <topology evidence="1">Multi-pass membrane protein</topology>
    </subcellularLocation>
</comment>
<reference evidence="11" key="1">
    <citation type="submission" date="2020-05" db="EMBL/GenBank/DDBJ databases">
        <title>Mycena genomes resolve the evolution of fungal bioluminescence.</title>
        <authorList>
            <person name="Tsai I.J."/>
        </authorList>
    </citation>
    <scope>NUCLEOTIDE SEQUENCE</scope>
    <source>
        <strain evidence="11">110903Hualien_Pintung</strain>
    </source>
</reference>
<evidence type="ECO:0000256" key="8">
    <source>
        <dbReference type="SAM" id="Phobius"/>
    </source>
</evidence>
<evidence type="ECO:0000256" key="5">
    <source>
        <dbReference type="ARBA" id="ARBA00022989"/>
    </source>
</evidence>
<comment type="caution">
    <text evidence="11">The sequence shown here is derived from an EMBL/GenBank/DDBJ whole genome shotgun (WGS) entry which is preliminary data.</text>
</comment>
<dbReference type="EMBL" id="JACAZE010000015">
    <property type="protein sequence ID" value="KAF7298274.1"/>
    <property type="molecule type" value="Genomic_DNA"/>
</dbReference>
<keyword evidence="3 8" id="KW-0812">Transmembrane</keyword>
<dbReference type="GO" id="GO:0055085">
    <property type="term" value="P:transmembrane transport"/>
    <property type="evidence" value="ECO:0007669"/>
    <property type="project" value="TreeGrafter"/>
</dbReference>
<evidence type="ECO:0000313" key="12">
    <source>
        <dbReference type="Proteomes" id="UP000613580"/>
    </source>
</evidence>
<dbReference type="SMART" id="SM01320">
    <property type="entry name" value="TRP_N"/>
    <property type="match status" value="1"/>
</dbReference>
<keyword evidence="12" id="KW-1185">Reference proteome</keyword>
<evidence type="ECO:0000256" key="7">
    <source>
        <dbReference type="SAM" id="MobiDB-lite"/>
    </source>
</evidence>
<feature type="transmembrane region" description="Helical" evidence="8">
    <location>
        <begin position="418"/>
        <end position="440"/>
    </location>
</feature>
<proteinExistence type="inferred from homology"/>
<evidence type="ECO:0000256" key="9">
    <source>
        <dbReference type="SAM" id="SignalP"/>
    </source>
</evidence>
<evidence type="ECO:0000256" key="1">
    <source>
        <dbReference type="ARBA" id="ARBA00004141"/>
    </source>
</evidence>
<feature type="domain" description="ML-like" evidence="10">
    <location>
        <begin position="17"/>
        <end position="159"/>
    </location>
</feature>
<sequence length="647" mass="69749">MLFLLLLAIVPLTLASDLLFTSSVTFCQPPEFLLIEDFNLIYFNNNQSIFFNISAASVQTNVSVSANIVLDAYGMTLVNVSVALCDILGGALCPLPTYQFVGSQTISLPSSLGVAQHVPGIAFAVPDLEAYAQLTLVDVNTNEVKACVQATLSNGKSTHQRPVQWALGASSIAVLLGALWQTTRSVSHPLIAHRLVDLFHLLQFIASTGLLGLNYSLLYRAFTLNFAFALGLVSSTTLQTAINNMRAHTGGTLANSTSTDAVGFVDRKLSPFSTVVLQGLMRTSLNNPTENSLFDGTTLLDSTGLVPVVTNTSSDVLQAGIPIYTNYISIATANAFATVFLVGVIIFAIALTVAVLLTGMRLLVERSQWGNTTVRGWFTKHSPAFIQAWSLRLAHQGLIALPPTLIFAFYQWTLRDSWLTTLLSVIMLLGVSSLVIHASYRVLRLVHDHTVDMLDTPSSTVTPYDPLYGRFRAPRYYFFEIFLAALILRAIVIAFGQGNGLAQVVVCMLIEIGVLAAHVVFKPFGTRSGDIFSIYFCVVRLVSTGLMLAFVENLDVAPIPRVAIGAVIAVILAVAVILLLASIVLSLGQGIWRHRTAHGPQIDIEKSTLDSALPGDKSSTRHHPSSSPNTSERHSSSTTLAETPATT</sequence>
<dbReference type="PANTHER" id="PTHR31145:SF2">
    <property type="entry name" value="FLAVIN CARRIER PROTEIN 2"/>
    <property type="match status" value="1"/>
</dbReference>
<feature type="transmembrane region" description="Helical" evidence="8">
    <location>
        <begin position="563"/>
        <end position="585"/>
    </location>
</feature>
<evidence type="ECO:0000256" key="4">
    <source>
        <dbReference type="ARBA" id="ARBA00022729"/>
    </source>
</evidence>
<protein>
    <submittedName>
        <fullName evidence="11">TRP-N domain-containing protein</fullName>
    </submittedName>
</protein>
<evidence type="ECO:0000256" key="6">
    <source>
        <dbReference type="ARBA" id="ARBA00023136"/>
    </source>
</evidence>
<keyword evidence="5 8" id="KW-1133">Transmembrane helix</keyword>
<organism evidence="11 12">
    <name type="scientific">Mycena chlorophos</name>
    <name type="common">Agaric fungus</name>
    <name type="synonym">Agaricus chlorophos</name>
    <dbReference type="NCBI Taxonomy" id="658473"/>
    <lineage>
        <taxon>Eukaryota</taxon>
        <taxon>Fungi</taxon>
        <taxon>Dikarya</taxon>
        <taxon>Basidiomycota</taxon>
        <taxon>Agaricomycotina</taxon>
        <taxon>Agaricomycetes</taxon>
        <taxon>Agaricomycetidae</taxon>
        <taxon>Agaricales</taxon>
        <taxon>Marasmiineae</taxon>
        <taxon>Mycenaceae</taxon>
        <taxon>Mycena</taxon>
    </lineage>
</organism>
<dbReference type="Proteomes" id="UP000613580">
    <property type="component" value="Unassembled WGS sequence"/>
</dbReference>
<dbReference type="Pfam" id="PF14558">
    <property type="entry name" value="TRP_N"/>
    <property type="match status" value="1"/>
</dbReference>
<feature type="transmembrane region" description="Helical" evidence="8">
    <location>
        <begin position="335"/>
        <end position="357"/>
    </location>
</feature>
<dbReference type="GO" id="GO:0009272">
    <property type="term" value="P:fungal-type cell wall biogenesis"/>
    <property type="evidence" value="ECO:0007669"/>
    <property type="project" value="TreeGrafter"/>
</dbReference>
<keyword evidence="6 8" id="KW-0472">Membrane</keyword>
<dbReference type="AlphaFoldDB" id="A0A8H6VY12"/>
<dbReference type="InterPro" id="IPR032800">
    <property type="entry name" value="TRP_N"/>
</dbReference>
<dbReference type="OrthoDB" id="2115177at2759"/>
<dbReference type="InterPro" id="IPR010308">
    <property type="entry name" value="TRP_C"/>
</dbReference>
<comment type="similarity">
    <text evidence="2">Belongs to the transient receptor potential (TRP) ion channel family.</text>
</comment>
<feature type="region of interest" description="Disordered" evidence="7">
    <location>
        <begin position="610"/>
        <end position="647"/>
    </location>
</feature>
<feature type="transmembrane region" description="Helical" evidence="8">
    <location>
        <begin position="533"/>
        <end position="551"/>
    </location>
</feature>
<keyword evidence="4 9" id="KW-0732">Signal</keyword>
<dbReference type="InterPro" id="IPR040241">
    <property type="entry name" value="TRP_Flc/Pkd2-like"/>
</dbReference>
<feature type="transmembrane region" description="Helical" evidence="8">
    <location>
        <begin position="501"/>
        <end position="521"/>
    </location>
</feature>
<evidence type="ECO:0000313" key="11">
    <source>
        <dbReference type="EMBL" id="KAF7298274.1"/>
    </source>
</evidence>
<evidence type="ECO:0000259" key="10">
    <source>
        <dbReference type="SMART" id="SM01320"/>
    </source>
</evidence>
<evidence type="ECO:0000256" key="3">
    <source>
        <dbReference type="ARBA" id="ARBA00022692"/>
    </source>
</evidence>
<feature type="transmembrane region" description="Helical" evidence="8">
    <location>
        <begin position="476"/>
        <end position="495"/>
    </location>
</feature>
<gene>
    <name evidence="11" type="ORF">HMN09_01049600</name>
</gene>
<evidence type="ECO:0000256" key="2">
    <source>
        <dbReference type="ARBA" id="ARBA00010642"/>
    </source>
</evidence>
<name>A0A8H6VY12_MYCCL</name>
<accession>A0A8H6VY12</accession>
<feature type="chain" id="PRO_5034954490" evidence="9">
    <location>
        <begin position="16"/>
        <end position="647"/>
    </location>
</feature>
<feature type="transmembrane region" description="Helical" evidence="8">
    <location>
        <begin position="393"/>
        <end position="412"/>
    </location>
</feature>